<proteinExistence type="predicted"/>
<dbReference type="AlphaFoldDB" id="A0A135T1Y9"/>
<evidence type="ECO:0000313" key="3">
    <source>
        <dbReference type="EMBL" id="KXH42134.1"/>
    </source>
</evidence>
<gene>
    <name evidence="3" type="ORF">CSIM01_12366</name>
</gene>
<keyword evidence="4" id="KW-1185">Reference proteome</keyword>
<reference evidence="3 4" key="1">
    <citation type="submission" date="2014-02" db="EMBL/GenBank/DDBJ databases">
        <title>The genome sequence of Colletotrichum simmondsii CBS122122.</title>
        <authorList>
            <person name="Baroncelli R."/>
            <person name="Thon M.R."/>
        </authorList>
    </citation>
    <scope>NUCLEOTIDE SEQUENCE [LARGE SCALE GENOMIC DNA]</scope>
    <source>
        <strain evidence="3 4">CBS122122</strain>
    </source>
</reference>
<feature type="domain" description="Cell wall mannoprotein PIR1-like C-terminal" evidence="2">
    <location>
        <begin position="97"/>
        <end position="169"/>
    </location>
</feature>
<comment type="caution">
    <text evidence="3">The sequence shown here is derived from an EMBL/GenBank/DDBJ whole genome shotgun (WGS) entry which is preliminary data.</text>
</comment>
<dbReference type="PANTHER" id="PTHR39613:SF1">
    <property type="entry name" value="ANCHORED CELL WALL PROTEIN, PUTATIVE (AFU_ORTHOLOGUE AFUA_4G08960)-RELATED"/>
    <property type="match status" value="1"/>
</dbReference>
<dbReference type="EMBL" id="JFBX01000312">
    <property type="protein sequence ID" value="KXH42134.1"/>
    <property type="molecule type" value="Genomic_DNA"/>
</dbReference>
<evidence type="ECO:0000259" key="2">
    <source>
        <dbReference type="Pfam" id="PF22799"/>
    </source>
</evidence>
<sequence>MESIKLCGGGGGGKGGDDCKGGNGGGHGGGGGGGDKPGGDKPGGGGGGGGGKGGGGMTECNSFRMRAKGSVSGWVGQLESGQLRIGLEPVILRMEKGEIVDTRRRGMWWTPPTETLQCDPGQKPDKGWSVGCDGKMTFQEQTRYFQCEAENQTYNLYKKNDQGVNCGEITLYMSGCGRGEGMGDKPPGGGGDKPPGGGGDKPPGGGGGGGGHGGGGMSPPANGTATPQNGTKPMPPPGR</sequence>
<accession>A0A135T1Y9</accession>
<feature type="compositionally biased region" description="Gly residues" evidence="1">
    <location>
        <begin position="178"/>
        <end position="217"/>
    </location>
</feature>
<name>A0A135T1Y9_9PEZI</name>
<protein>
    <submittedName>
        <fullName evidence="3">PAP2 superfamily protein</fullName>
    </submittedName>
</protein>
<feature type="region of interest" description="Disordered" evidence="1">
    <location>
        <begin position="178"/>
        <end position="239"/>
    </location>
</feature>
<dbReference type="Pfam" id="PF22799">
    <property type="entry name" value="PIR1-like_C"/>
    <property type="match status" value="1"/>
</dbReference>
<feature type="compositionally biased region" description="Gly residues" evidence="1">
    <location>
        <begin position="21"/>
        <end position="57"/>
    </location>
</feature>
<dbReference type="Proteomes" id="UP000070328">
    <property type="component" value="Unassembled WGS sequence"/>
</dbReference>
<dbReference type="OrthoDB" id="4657524at2759"/>
<dbReference type="InterPro" id="IPR054508">
    <property type="entry name" value="PIR1-like_C"/>
</dbReference>
<evidence type="ECO:0000313" key="4">
    <source>
        <dbReference type="Proteomes" id="UP000070328"/>
    </source>
</evidence>
<organism evidence="3 4">
    <name type="scientific">Colletotrichum simmondsii</name>
    <dbReference type="NCBI Taxonomy" id="703756"/>
    <lineage>
        <taxon>Eukaryota</taxon>
        <taxon>Fungi</taxon>
        <taxon>Dikarya</taxon>
        <taxon>Ascomycota</taxon>
        <taxon>Pezizomycotina</taxon>
        <taxon>Sordariomycetes</taxon>
        <taxon>Hypocreomycetidae</taxon>
        <taxon>Glomerellales</taxon>
        <taxon>Glomerellaceae</taxon>
        <taxon>Colletotrichum</taxon>
        <taxon>Colletotrichum acutatum species complex</taxon>
    </lineage>
</organism>
<evidence type="ECO:0000256" key="1">
    <source>
        <dbReference type="SAM" id="MobiDB-lite"/>
    </source>
</evidence>
<feature type="compositionally biased region" description="Polar residues" evidence="1">
    <location>
        <begin position="221"/>
        <end position="231"/>
    </location>
</feature>
<dbReference type="PANTHER" id="PTHR39613">
    <property type="entry name" value="ANCHORED CELL WALL PROTEIN, PUTATIVE (AFU_ORTHOLOGUE AFUA_4G08960)-RELATED"/>
    <property type="match status" value="1"/>
</dbReference>
<feature type="region of interest" description="Disordered" evidence="1">
    <location>
        <begin position="1"/>
        <end position="57"/>
    </location>
</feature>